<sequence>MITNFPNGAFEDAQQVYLKALLYNPAGNIVTVNVIKTIAEKLVPKIHVTKKRVSEPK</sequence>
<name>R8NIS1_BACCX</name>
<protein>
    <submittedName>
        <fullName evidence="1">Uncharacterized protein</fullName>
    </submittedName>
</protein>
<evidence type="ECO:0000313" key="1">
    <source>
        <dbReference type="EMBL" id="EOP46375.1"/>
    </source>
</evidence>
<evidence type="ECO:0000313" key="2">
    <source>
        <dbReference type="Proteomes" id="UP000014020"/>
    </source>
</evidence>
<dbReference type="EMBL" id="AHFE01000018">
    <property type="protein sequence ID" value="EOP46375.1"/>
    <property type="molecule type" value="Genomic_DNA"/>
</dbReference>
<organism evidence="1 2">
    <name type="scientific">Bacillus cereus (strain VD146)</name>
    <dbReference type="NCBI Taxonomy" id="1053236"/>
    <lineage>
        <taxon>Bacteria</taxon>
        <taxon>Bacillati</taxon>
        <taxon>Bacillota</taxon>
        <taxon>Bacilli</taxon>
        <taxon>Bacillales</taxon>
        <taxon>Bacillaceae</taxon>
        <taxon>Bacillus</taxon>
        <taxon>Bacillus cereus group</taxon>
    </lineage>
</organism>
<comment type="caution">
    <text evidence="1">The sequence shown here is derived from an EMBL/GenBank/DDBJ whole genome shotgun (WGS) entry which is preliminary data.</text>
</comment>
<dbReference type="AlphaFoldDB" id="R8NIS1"/>
<proteinExistence type="predicted"/>
<accession>R8NIS1</accession>
<dbReference type="PATRIC" id="fig|1053236.3.peg.759"/>
<dbReference type="Proteomes" id="UP000014020">
    <property type="component" value="Unassembled WGS sequence"/>
</dbReference>
<gene>
    <name evidence="1" type="ORF">IK1_04110</name>
</gene>
<dbReference type="HOGENOM" id="CLU_2986741_0_0_9"/>
<reference evidence="2" key="1">
    <citation type="submission" date="2012-12" db="EMBL/GenBank/DDBJ databases">
        <title>The genome sequence of Bacillus cereus VD146.</title>
        <authorList>
            <consortium name="The Broad Institute Genome Sequencing Platform"/>
            <consortium name="The Broad Institute Genome Sequencing Center for Infectious Disease"/>
            <person name="Feldgarden M."/>
            <person name="Van der Auwera G.A."/>
            <person name="Mahillon J."/>
            <person name="Duprez V."/>
            <person name="Timmery S."/>
            <person name="Mattelet C."/>
            <person name="Dierick K."/>
            <person name="Sun M."/>
            <person name="Yu Z."/>
            <person name="Zhu L."/>
            <person name="Hu X."/>
            <person name="Shank E.B."/>
            <person name="Swiecicka I."/>
            <person name="Hansen B.M."/>
            <person name="Andrup L."/>
            <person name="Walker B."/>
            <person name="Young S.K."/>
            <person name="Zeng Q."/>
            <person name="Gargeya S."/>
            <person name="Fitzgerald M."/>
            <person name="Haas B."/>
            <person name="Abouelleil A."/>
            <person name="Alvarado L."/>
            <person name="Arachchi H.M."/>
            <person name="Berlin A.M."/>
            <person name="Chapman S.B."/>
            <person name="Dewar J."/>
            <person name="Goldberg J."/>
            <person name="Griggs A."/>
            <person name="Gujja S."/>
            <person name="Hansen M."/>
            <person name="Howarth C."/>
            <person name="Imamovic A."/>
            <person name="Larimer J."/>
            <person name="McCowan C."/>
            <person name="Murphy C."/>
            <person name="Neiman D."/>
            <person name="Pearson M."/>
            <person name="Priest M."/>
            <person name="Roberts A."/>
            <person name="Saif S."/>
            <person name="Shea T."/>
            <person name="Sisk P."/>
            <person name="Sykes S."/>
            <person name="Wortman J."/>
            <person name="Nusbaum C."/>
            <person name="Birren B."/>
        </authorList>
    </citation>
    <scope>NUCLEOTIDE SEQUENCE [LARGE SCALE GENOMIC DNA]</scope>
    <source>
        <strain evidence="2">VD146</strain>
    </source>
</reference>